<evidence type="ECO:0000256" key="8">
    <source>
        <dbReference type="ARBA" id="ARBA00023146"/>
    </source>
</evidence>
<dbReference type="GO" id="GO:0005524">
    <property type="term" value="F:ATP binding"/>
    <property type="evidence" value="ECO:0007669"/>
    <property type="project" value="UniProtKB-KW"/>
</dbReference>
<evidence type="ECO:0000256" key="9">
    <source>
        <dbReference type="ARBA" id="ARBA00024407"/>
    </source>
</evidence>
<dbReference type="Gene3D" id="3.40.50.620">
    <property type="entry name" value="HUPs"/>
    <property type="match status" value="2"/>
</dbReference>
<keyword evidence="4 16" id="KW-0436">Ligase</keyword>
<dbReference type="GO" id="GO:0005829">
    <property type="term" value="C:cytosol"/>
    <property type="evidence" value="ECO:0007669"/>
    <property type="project" value="TreeGrafter"/>
</dbReference>
<dbReference type="CDD" id="cd07962">
    <property type="entry name" value="Anticodon_Ia_Val"/>
    <property type="match status" value="1"/>
</dbReference>
<keyword evidence="7" id="KW-0648">Protein biosynthesis</keyword>
<dbReference type="NCBIfam" id="NF009687">
    <property type="entry name" value="PRK13208.1"/>
    <property type="match status" value="1"/>
</dbReference>
<keyword evidence="17" id="KW-1185">Reference proteome</keyword>
<evidence type="ECO:0000313" key="17">
    <source>
        <dbReference type="Proteomes" id="UP000610960"/>
    </source>
</evidence>
<dbReference type="SUPFAM" id="SSF50677">
    <property type="entry name" value="ValRS/IleRS/LeuRS editing domain"/>
    <property type="match status" value="1"/>
</dbReference>
<keyword evidence="3" id="KW-0963">Cytoplasm</keyword>
<dbReference type="RefSeq" id="WP_188595558.1">
    <property type="nucleotide sequence ID" value="NZ_BMNL01000001.1"/>
</dbReference>
<dbReference type="GO" id="GO:0006438">
    <property type="term" value="P:valyl-tRNA aminoacylation"/>
    <property type="evidence" value="ECO:0007669"/>
    <property type="project" value="InterPro"/>
</dbReference>
<evidence type="ECO:0000256" key="7">
    <source>
        <dbReference type="ARBA" id="ARBA00022917"/>
    </source>
</evidence>
<protein>
    <recommendedName>
        <fullName evidence="9">Valine--tRNA ligase</fullName>
        <ecNumber evidence="2">6.1.1.9</ecNumber>
    </recommendedName>
    <alternativeName>
        <fullName evidence="10">Valyl-tRNA synthetase</fullName>
    </alternativeName>
</protein>
<evidence type="ECO:0000256" key="13">
    <source>
        <dbReference type="ARBA" id="ARBA00061452"/>
    </source>
</evidence>
<dbReference type="InterPro" id="IPR002300">
    <property type="entry name" value="aa-tRNA-synth_Ia"/>
</dbReference>
<gene>
    <name evidence="16" type="ORF">GCM10007981_01430</name>
</gene>
<dbReference type="GO" id="GO:0004832">
    <property type="term" value="F:valine-tRNA ligase activity"/>
    <property type="evidence" value="ECO:0007669"/>
    <property type="project" value="UniProtKB-EC"/>
</dbReference>
<dbReference type="EMBL" id="BMNL01000001">
    <property type="protein sequence ID" value="GGP19103.1"/>
    <property type="molecule type" value="Genomic_DNA"/>
</dbReference>
<dbReference type="PRINTS" id="PR00986">
    <property type="entry name" value="TRNASYNTHVAL"/>
</dbReference>
<comment type="similarity">
    <text evidence="13">Belongs to the class-I aminoacyl-tRNA synthetase family. ValS type 2 subfamily.</text>
</comment>
<evidence type="ECO:0000259" key="14">
    <source>
        <dbReference type="Pfam" id="PF00133"/>
    </source>
</evidence>
<proteinExistence type="inferred from homology"/>
<dbReference type="AlphaFoldDB" id="A0A830GVG9"/>
<evidence type="ECO:0000256" key="3">
    <source>
        <dbReference type="ARBA" id="ARBA00022490"/>
    </source>
</evidence>
<dbReference type="PANTHER" id="PTHR11946">
    <property type="entry name" value="VALYL-TRNA SYNTHETASES"/>
    <property type="match status" value="1"/>
</dbReference>
<dbReference type="Proteomes" id="UP000610960">
    <property type="component" value="Unassembled WGS sequence"/>
</dbReference>
<comment type="function">
    <text evidence="12">Catalyzes the attachment of valine to tRNA(Val). As ValRS can inadvertently accommodate and process structurally similar amino acids such as threonine, to avoid such errors, it has a 'posttransfer' editing activity that hydrolyzes mischarged Thr-tRNA(Val) in a tRNA-dependent manner.</text>
</comment>
<evidence type="ECO:0000256" key="10">
    <source>
        <dbReference type="ARBA" id="ARBA00029936"/>
    </source>
</evidence>
<evidence type="ECO:0000313" key="16">
    <source>
        <dbReference type="EMBL" id="GGP19103.1"/>
    </source>
</evidence>
<name>A0A830GVG9_9CREN</name>
<comment type="caution">
    <text evidence="16">The sequence shown here is derived from an EMBL/GenBank/DDBJ whole genome shotgun (WGS) entry which is preliminary data.</text>
</comment>
<dbReference type="PANTHER" id="PTHR11946:SF93">
    <property type="entry name" value="VALINE--TRNA LIGASE, CHLOROPLASTIC_MITOCHONDRIAL 2"/>
    <property type="match status" value="1"/>
</dbReference>
<dbReference type="OrthoDB" id="23906at2157"/>
<dbReference type="EC" id="6.1.1.9" evidence="2"/>
<keyword evidence="8" id="KW-0030">Aminoacyl-tRNA synthetase</keyword>
<dbReference type="InterPro" id="IPR002303">
    <property type="entry name" value="Valyl-tRNA_ligase"/>
</dbReference>
<evidence type="ECO:0000256" key="1">
    <source>
        <dbReference type="ARBA" id="ARBA00004496"/>
    </source>
</evidence>
<dbReference type="Pfam" id="PF08264">
    <property type="entry name" value="Anticodon_1"/>
    <property type="match status" value="1"/>
</dbReference>
<dbReference type="InterPro" id="IPR009008">
    <property type="entry name" value="Val/Leu/Ile-tRNA-synth_edit"/>
</dbReference>
<comment type="catalytic activity">
    <reaction evidence="11">
        <text>tRNA(Val) + L-valine + ATP = L-valyl-tRNA(Val) + AMP + diphosphate</text>
        <dbReference type="Rhea" id="RHEA:10704"/>
        <dbReference type="Rhea" id="RHEA-COMP:9672"/>
        <dbReference type="Rhea" id="RHEA-COMP:9708"/>
        <dbReference type="ChEBI" id="CHEBI:30616"/>
        <dbReference type="ChEBI" id="CHEBI:33019"/>
        <dbReference type="ChEBI" id="CHEBI:57762"/>
        <dbReference type="ChEBI" id="CHEBI:78442"/>
        <dbReference type="ChEBI" id="CHEBI:78537"/>
        <dbReference type="ChEBI" id="CHEBI:456215"/>
        <dbReference type="EC" id="6.1.1.9"/>
    </reaction>
</comment>
<evidence type="ECO:0000256" key="11">
    <source>
        <dbReference type="ARBA" id="ARBA00047552"/>
    </source>
</evidence>
<dbReference type="InterPro" id="IPR014729">
    <property type="entry name" value="Rossmann-like_a/b/a_fold"/>
</dbReference>
<dbReference type="Gene3D" id="1.10.730.10">
    <property type="entry name" value="Isoleucyl-tRNA Synthetase, Domain 1"/>
    <property type="match status" value="1"/>
</dbReference>
<reference evidence="16" key="1">
    <citation type="journal article" date="2014" name="Int. J. Syst. Evol. Microbiol.">
        <title>Complete genome sequence of Corynebacterium casei LMG S-19264T (=DSM 44701T), isolated from a smear-ripened cheese.</title>
        <authorList>
            <consortium name="US DOE Joint Genome Institute (JGI-PGF)"/>
            <person name="Walter F."/>
            <person name="Albersmeier A."/>
            <person name="Kalinowski J."/>
            <person name="Ruckert C."/>
        </authorList>
    </citation>
    <scope>NUCLEOTIDE SEQUENCE</scope>
    <source>
        <strain evidence="16">JCM 10088</strain>
    </source>
</reference>
<dbReference type="InterPro" id="IPR009080">
    <property type="entry name" value="tRNAsynth_Ia_anticodon-bd"/>
</dbReference>
<evidence type="ECO:0000256" key="12">
    <source>
        <dbReference type="ARBA" id="ARBA00055630"/>
    </source>
</evidence>
<dbReference type="InterPro" id="IPR013155">
    <property type="entry name" value="M/V/L/I-tRNA-synth_anticd-bd"/>
</dbReference>
<evidence type="ECO:0000256" key="5">
    <source>
        <dbReference type="ARBA" id="ARBA00022741"/>
    </source>
</evidence>
<dbReference type="SUPFAM" id="SSF47323">
    <property type="entry name" value="Anticodon-binding domain of a subclass of class I aminoacyl-tRNA synthetases"/>
    <property type="match status" value="1"/>
</dbReference>
<feature type="domain" description="Methionyl/Valyl/Leucyl/Isoleucyl-tRNA synthetase anticodon-binding" evidence="15">
    <location>
        <begin position="607"/>
        <end position="751"/>
    </location>
</feature>
<dbReference type="FunFam" id="3.40.50.620:FF:000192">
    <property type="entry name" value="Valine--tRNA ligase"/>
    <property type="match status" value="1"/>
</dbReference>
<dbReference type="GO" id="GO:0002161">
    <property type="term" value="F:aminoacyl-tRNA deacylase activity"/>
    <property type="evidence" value="ECO:0007669"/>
    <property type="project" value="InterPro"/>
</dbReference>
<reference evidence="16" key="2">
    <citation type="submission" date="2020-09" db="EMBL/GenBank/DDBJ databases">
        <authorList>
            <person name="Sun Q."/>
            <person name="Ohkuma M."/>
        </authorList>
    </citation>
    <scope>NUCLEOTIDE SEQUENCE</scope>
    <source>
        <strain evidence="16">JCM 10088</strain>
    </source>
</reference>
<dbReference type="Pfam" id="PF00133">
    <property type="entry name" value="tRNA-synt_1"/>
    <property type="match status" value="1"/>
</dbReference>
<feature type="domain" description="Aminoacyl-tRNA synthetase class Ia" evidence="14">
    <location>
        <begin position="14"/>
        <end position="560"/>
    </location>
</feature>
<keyword evidence="6" id="KW-0067">ATP-binding</keyword>
<dbReference type="SUPFAM" id="SSF52374">
    <property type="entry name" value="Nucleotidylyl transferase"/>
    <property type="match status" value="1"/>
</dbReference>
<evidence type="ECO:0000256" key="6">
    <source>
        <dbReference type="ARBA" id="ARBA00022840"/>
    </source>
</evidence>
<sequence length="803" mass="93124">MSDKRWRVDKEVELLKVWESEGRFSTKVEEGRPVLVIDTPPPYMSGRPHIGQFASYAQMDMIVRFYRMRGYSVVFPFYADRNGLPVEVQVERRYNVRLQEVPREKFLDMCRNVLDEYEDAWRNALRRWGVSADQWREGTDSVEYRTMTQSTFIEMWRRGHIYEAERPTMWCPRCMTSLAEAEVEYKEGETHLNYIKFKVKETGQDIVIATTRPELLAATVAVIFNPGDDRYKPLNGLHAIVPIFGQEVPILPHPAAKPDFGSGLVMISTFGDTRDLSIVNDLRLPMKIVVTQDGRMGDATGKYAGMSVAKAREEIVKDLEAAGLLVRRERIAHSVPVCWRCGTPIEVIVTKELFLRQLAFKEELLRIIREKMRFHPPEYAQTLINWVSSLQFDWPISRRRYYGTEIPIWYCVEDGKVTPILPRGGRYYRPWRDEAPPEVKEQCRGRLVGEERILDTWFDSSISWMYASGRTKFPGVFEKAYPRGIIRPQGYEIIRSWLYYSVLRAYLLYGDAPFSRVRINGMGLDERGEAMHKSKGNVVDAMHPIERYGADATRFWAASAGKLGYDYRYQEQLLRTGKDFATKLWNAARFAYSFPDAGGDYSLTALDEIIINELNKVKEQAIRAYEDLDVYTAAQGLFGFVWHVFADHYVEAVKSRAYNREGSFPEREQRGAWHALRTVMDESLKLLAPIMPFVTDEIWRRTHGKSIHDETIGDPGQWREDLSKMLGEFMKLNSAVWAYKNKRRISLAEPLNGTLYAPASLRPLERELREMHKARISFDERPADAVRISDDAEIYVVEERVNQ</sequence>
<evidence type="ECO:0000256" key="2">
    <source>
        <dbReference type="ARBA" id="ARBA00013169"/>
    </source>
</evidence>
<dbReference type="InterPro" id="IPR033705">
    <property type="entry name" value="Anticodon_Ia_Val"/>
</dbReference>
<accession>A0A830GVG9</accession>
<evidence type="ECO:0000259" key="15">
    <source>
        <dbReference type="Pfam" id="PF08264"/>
    </source>
</evidence>
<keyword evidence="5" id="KW-0547">Nucleotide-binding</keyword>
<organism evidence="16 17">
    <name type="scientific">Thermocladium modestius</name>
    <dbReference type="NCBI Taxonomy" id="62609"/>
    <lineage>
        <taxon>Archaea</taxon>
        <taxon>Thermoproteota</taxon>
        <taxon>Thermoprotei</taxon>
        <taxon>Thermoproteales</taxon>
        <taxon>Thermoproteaceae</taxon>
        <taxon>Thermocladium</taxon>
    </lineage>
</organism>
<comment type="subcellular location">
    <subcellularLocation>
        <location evidence="1">Cytoplasm</location>
    </subcellularLocation>
</comment>
<evidence type="ECO:0000256" key="4">
    <source>
        <dbReference type="ARBA" id="ARBA00022598"/>
    </source>
</evidence>